<dbReference type="InterPro" id="IPR056085">
    <property type="entry name" value="DUF7668"/>
</dbReference>
<keyword evidence="3" id="KW-1185">Reference proteome</keyword>
<feature type="domain" description="DUF7668" evidence="1">
    <location>
        <begin position="28"/>
        <end position="127"/>
    </location>
</feature>
<name>A0ABP3ZUN6_9ACTN</name>
<evidence type="ECO:0000313" key="3">
    <source>
        <dbReference type="Proteomes" id="UP001500542"/>
    </source>
</evidence>
<dbReference type="EMBL" id="BAAAHK010000002">
    <property type="protein sequence ID" value="GAA0926432.1"/>
    <property type="molecule type" value="Genomic_DNA"/>
</dbReference>
<evidence type="ECO:0000259" key="1">
    <source>
        <dbReference type="Pfam" id="PF24705"/>
    </source>
</evidence>
<accession>A0ABP3ZUN6</accession>
<dbReference type="Proteomes" id="UP001500542">
    <property type="component" value="Unassembled WGS sequence"/>
</dbReference>
<proteinExistence type="predicted"/>
<sequence>MTEEIPPLKVTVQTAVPHAWRATLSAIVDSLLRGDARIGQNLENVDPLAEDRSALCRELIEAYGSPTLIPLPDATWRTSIASWQGNRWDCLIDLWSAEDGRTDLVLDIAVFEDDETAFRFRPHLVYVA</sequence>
<comment type="caution">
    <text evidence="2">The sequence shown here is derived from an EMBL/GenBank/DDBJ whole genome shotgun (WGS) entry which is preliminary data.</text>
</comment>
<organism evidence="2 3">
    <name type="scientific">Kribbella koreensis</name>
    <dbReference type="NCBI Taxonomy" id="57909"/>
    <lineage>
        <taxon>Bacteria</taxon>
        <taxon>Bacillati</taxon>
        <taxon>Actinomycetota</taxon>
        <taxon>Actinomycetes</taxon>
        <taxon>Propionibacteriales</taxon>
        <taxon>Kribbellaceae</taxon>
        <taxon>Kribbella</taxon>
    </lineage>
</organism>
<reference evidence="3" key="1">
    <citation type="journal article" date="2019" name="Int. J. Syst. Evol. Microbiol.">
        <title>The Global Catalogue of Microorganisms (GCM) 10K type strain sequencing project: providing services to taxonomists for standard genome sequencing and annotation.</title>
        <authorList>
            <consortium name="The Broad Institute Genomics Platform"/>
            <consortium name="The Broad Institute Genome Sequencing Center for Infectious Disease"/>
            <person name="Wu L."/>
            <person name="Ma J."/>
        </authorList>
    </citation>
    <scope>NUCLEOTIDE SEQUENCE [LARGE SCALE GENOMIC DNA]</scope>
    <source>
        <strain evidence="3">JCM 10977</strain>
    </source>
</reference>
<dbReference type="RefSeq" id="WP_343964622.1">
    <property type="nucleotide sequence ID" value="NZ_BAAAHK010000002.1"/>
</dbReference>
<evidence type="ECO:0000313" key="2">
    <source>
        <dbReference type="EMBL" id="GAA0926432.1"/>
    </source>
</evidence>
<protein>
    <recommendedName>
        <fullName evidence="1">DUF7668 domain-containing protein</fullName>
    </recommendedName>
</protein>
<gene>
    <name evidence="2" type="ORF">GCM10009554_06630</name>
</gene>
<dbReference type="Pfam" id="PF24705">
    <property type="entry name" value="DUF7668"/>
    <property type="match status" value="1"/>
</dbReference>